<reference evidence="1" key="1">
    <citation type="submission" date="2021-03" db="UniProtKB">
        <authorList>
            <consortium name="EnsemblPlants"/>
        </authorList>
    </citation>
    <scope>IDENTIFICATION</scope>
</reference>
<dbReference type="EnsemblPlants" id="evm.model.ctgX102.1">
    <property type="protein sequence ID" value="cds.evm.model.ctgX102.1"/>
    <property type="gene ID" value="evm.TU.ctgX102.1"/>
</dbReference>
<sequence length="106" mass="11327">MVFTAKFVLRLSKANLIELFSGGRVMRQRPGRKRAAASGSGRGGKVWWWKMQPLESGGGYNDYGGGNGVKPEDEAVGCRGKRLEVVVVAEGASDQMDLPMQAVAAA</sequence>
<organism evidence="1 2">
    <name type="scientific">Cannabis sativa</name>
    <name type="common">Hemp</name>
    <name type="synonym">Marijuana</name>
    <dbReference type="NCBI Taxonomy" id="3483"/>
    <lineage>
        <taxon>Eukaryota</taxon>
        <taxon>Viridiplantae</taxon>
        <taxon>Streptophyta</taxon>
        <taxon>Embryophyta</taxon>
        <taxon>Tracheophyta</taxon>
        <taxon>Spermatophyta</taxon>
        <taxon>Magnoliopsida</taxon>
        <taxon>eudicotyledons</taxon>
        <taxon>Gunneridae</taxon>
        <taxon>Pentapetalae</taxon>
        <taxon>rosids</taxon>
        <taxon>fabids</taxon>
        <taxon>Rosales</taxon>
        <taxon>Cannabaceae</taxon>
        <taxon>Cannabis</taxon>
    </lineage>
</organism>
<dbReference type="AlphaFoldDB" id="A0A803QRG0"/>
<accession>A0A803QRG0</accession>
<evidence type="ECO:0000313" key="1">
    <source>
        <dbReference type="EnsemblPlants" id="cds.evm.model.ctgX102.1"/>
    </source>
</evidence>
<evidence type="ECO:0000313" key="2">
    <source>
        <dbReference type="Proteomes" id="UP000596661"/>
    </source>
</evidence>
<dbReference type="Proteomes" id="UP000596661">
    <property type="component" value="Unassembled WGS sequence"/>
</dbReference>
<name>A0A803QRG0_CANSA</name>
<dbReference type="Gramene" id="evm.model.ctgX102.1">
    <property type="protein sequence ID" value="cds.evm.model.ctgX102.1"/>
    <property type="gene ID" value="evm.TU.ctgX102.1"/>
</dbReference>
<protein>
    <submittedName>
        <fullName evidence="1">Uncharacterized protein</fullName>
    </submittedName>
</protein>
<proteinExistence type="predicted"/>
<keyword evidence="2" id="KW-1185">Reference proteome</keyword>